<dbReference type="SUPFAM" id="SSF48652">
    <property type="entry name" value="Tetraspanin"/>
    <property type="match status" value="1"/>
</dbReference>
<keyword evidence="3 5" id="KW-1133">Transmembrane helix</keyword>
<evidence type="ECO:0000313" key="6">
    <source>
        <dbReference type="Proteomes" id="UP000095284"/>
    </source>
</evidence>
<evidence type="ECO:0000256" key="5">
    <source>
        <dbReference type="SAM" id="Phobius"/>
    </source>
</evidence>
<dbReference type="AlphaFoldDB" id="A0A1I7SMV6"/>
<keyword evidence="4 5" id="KW-0472">Membrane</keyword>
<dbReference type="PANTHER" id="PTHR19282:SF551">
    <property type="entry name" value="RE08073P-RELATED"/>
    <property type="match status" value="1"/>
</dbReference>
<sequence length="329" mass="37003">MVTQGDGPRFKFAAFHGEPPEDVIGLFAVALLSDSLPSSRLTPLSASYLACTTVPFHFPVEKMQSKSRSCLLFYTFLLIINGLGLVALSLWFLLDPAKNYLLNLVDFSEDDPLLKFTAYIALITGICLLFVALVGCFGTVMSGKFIMGMYLLFVVLLFFAAISIITLPLIFRTKFEGTRMAVYLGNISYNRYYRDKWTMPLMDSIQFYHKCCGGIHGAMDYHNSFWYLTNVERGTRSFVPSSCCKQSQDGRAWASRPIDPLCITYPYGTSAFNDAVNSQGCHDKVQASMDEMILYYVASGAATALLLFIGAISTIFFYRHLKWYKYIPQ</sequence>
<feature type="transmembrane region" description="Helical" evidence="5">
    <location>
        <begin position="113"/>
        <end position="137"/>
    </location>
</feature>
<feature type="transmembrane region" description="Helical" evidence="5">
    <location>
        <begin position="149"/>
        <end position="171"/>
    </location>
</feature>
<feature type="transmembrane region" description="Helical" evidence="5">
    <location>
        <begin position="293"/>
        <end position="318"/>
    </location>
</feature>
<evidence type="ECO:0000256" key="1">
    <source>
        <dbReference type="ARBA" id="ARBA00004141"/>
    </source>
</evidence>
<feature type="transmembrane region" description="Helical" evidence="5">
    <location>
        <begin position="71"/>
        <end position="93"/>
    </location>
</feature>
<dbReference type="Pfam" id="PF00335">
    <property type="entry name" value="Tetraspanin"/>
    <property type="match status" value="1"/>
</dbReference>
<proteinExistence type="predicted"/>
<dbReference type="eggNOG" id="KOG3882">
    <property type="taxonomic scope" value="Eukaryota"/>
</dbReference>
<keyword evidence="2 5" id="KW-0812">Transmembrane</keyword>
<reference evidence="7" key="1">
    <citation type="submission" date="2016-11" db="UniProtKB">
        <authorList>
            <consortium name="WormBaseParasite"/>
        </authorList>
    </citation>
    <scope>IDENTIFICATION</scope>
</reference>
<name>A0A1I7SMV6_BURXY</name>
<protein>
    <submittedName>
        <fullName evidence="7">Tetraspanin</fullName>
    </submittedName>
</protein>
<dbReference type="PRINTS" id="PR00259">
    <property type="entry name" value="TMFOUR"/>
</dbReference>
<organism evidence="6 7">
    <name type="scientific">Bursaphelenchus xylophilus</name>
    <name type="common">Pinewood nematode worm</name>
    <name type="synonym">Aphelenchoides xylophilus</name>
    <dbReference type="NCBI Taxonomy" id="6326"/>
    <lineage>
        <taxon>Eukaryota</taxon>
        <taxon>Metazoa</taxon>
        <taxon>Ecdysozoa</taxon>
        <taxon>Nematoda</taxon>
        <taxon>Chromadorea</taxon>
        <taxon>Rhabditida</taxon>
        <taxon>Tylenchina</taxon>
        <taxon>Tylenchomorpha</taxon>
        <taxon>Aphelenchoidea</taxon>
        <taxon>Aphelenchoididae</taxon>
        <taxon>Bursaphelenchus</taxon>
    </lineage>
</organism>
<accession>A0A1I7SMV6</accession>
<evidence type="ECO:0000256" key="3">
    <source>
        <dbReference type="ARBA" id="ARBA00022989"/>
    </source>
</evidence>
<comment type="subcellular location">
    <subcellularLocation>
        <location evidence="1">Membrane</location>
        <topology evidence="1">Multi-pass membrane protein</topology>
    </subcellularLocation>
</comment>
<dbReference type="WBParaSite" id="BXY_1439200.1">
    <property type="protein sequence ID" value="BXY_1439200.1"/>
    <property type="gene ID" value="BXY_1439200"/>
</dbReference>
<evidence type="ECO:0000313" key="7">
    <source>
        <dbReference type="WBParaSite" id="BXY_1439200.1"/>
    </source>
</evidence>
<dbReference type="Proteomes" id="UP000095284">
    <property type="component" value="Unplaced"/>
</dbReference>
<evidence type="ECO:0000256" key="4">
    <source>
        <dbReference type="ARBA" id="ARBA00023136"/>
    </source>
</evidence>
<dbReference type="PANTHER" id="PTHR19282">
    <property type="entry name" value="TETRASPANIN"/>
    <property type="match status" value="1"/>
</dbReference>
<dbReference type="InterPro" id="IPR018499">
    <property type="entry name" value="Tetraspanin/Peripherin"/>
</dbReference>
<dbReference type="Gene3D" id="1.10.1450.10">
    <property type="entry name" value="Tetraspanin"/>
    <property type="match status" value="1"/>
</dbReference>
<dbReference type="GO" id="GO:0005886">
    <property type="term" value="C:plasma membrane"/>
    <property type="evidence" value="ECO:0007669"/>
    <property type="project" value="TreeGrafter"/>
</dbReference>
<dbReference type="InterPro" id="IPR008952">
    <property type="entry name" value="Tetraspanin_EC2_sf"/>
</dbReference>
<evidence type="ECO:0000256" key="2">
    <source>
        <dbReference type="ARBA" id="ARBA00022692"/>
    </source>
</evidence>